<proteinExistence type="predicted"/>
<organism evidence="1 2">
    <name type="scientific">Streptomyces thermospinosisporus</name>
    <dbReference type="NCBI Taxonomy" id="161482"/>
    <lineage>
        <taxon>Bacteria</taxon>
        <taxon>Bacillati</taxon>
        <taxon>Actinomycetota</taxon>
        <taxon>Actinomycetes</taxon>
        <taxon>Kitasatosporales</taxon>
        <taxon>Streptomycetaceae</taxon>
        <taxon>Streptomyces</taxon>
    </lineage>
</organism>
<gene>
    <name evidence="1" type="ORF">GCM10009601_08540</name>
</gene>
<accession>A0ABN1YKH2</accession>
<comment type="caution">
    <text evidence="1">The sequence shown here is derived from an EMBL/GenBank/DDBJ whole genome shotgun (WGS) entry which is preliminary data.</text>
</comment>
<name>A0ABN1YKH2_9ACTN</name>
<protein>
    <recommendedName>
        <fullName evidence="3">Transcriptional regulator</fullName>
    </recommendedName>
</protein>
<keyword evidence="2" id="KW-1185">Reference proteome</keyword>
<dbReference type="EMBL" id="BAAAIZ010000009">
    <property type="protein sequence ID" value="GAA1416476.1"/>
    <property type="molecule type" value="Genomic_DNA"/>
</dbReference>
<evidence type="ECO:0000313" key="1">
    <source>
        <dbReference type="EMBL" id="GAA1416476.1"/>
    </source>
</evidence>
<evidence type="ECO:0008006" key="3">
    <source>
        <dbReference type="Google" id="ProtNLM"/>
    </source>
</evidence>
<sequence>MTAAVPTDTTAPALLAGLAADRATGALTTASGVLYLSAGEVVHVESALSPALGDLLTRSGALAPDGWWEAVRRAGARRRVGRHLVESGRLTSGALELCHLGALFDAAYFALVHDDRPARFRPGVAHWLGAVRPVPVAAVLRESRRRRALLQRIWPDPAVDTAPLTRTSGAGRADLPPRRGRALALVDGASTAAQIASALACRTFHTLVELRRLAADGLVTPAPPRPAAALPGPAAPGTAWDEPDTALLRRLLDALEAL</sequence>
<evidence type="ECO:0000313" key="2">
    <source>
        <dbReference type="Proteomes" id="UP001500973"/>
    </source>
</evidence>
<dbReference type="Proteomes" id="UP001500973">
    <property type="component" value="Unassembled WGS sequence"/>
</dbReference>
<dbReference type="RefSeq" id="WP_344010145.1">
    <property type="nucleotide sequence ID" value="NZ_BAAAIZ010000009.1"/>
</dbReference>
<reference evidence="1 2" key="1">
    <citation type="journal article" date="2019" name="Int. J. Syst. Evol. Microbiol.">
        <title>The Global Catalogue of Microorganisms (GCM) 10K type strain sequencing project: providing services to taxonomists for standard genome sequencing and annotation.</title>
        <authorList>
            <consortium name="The Broad Institute Genomics Platform"/>
            <consortium name="The Broad Institute Genome Sequencing Center for Infectious Disease"/>
            <person name="Wu L."/>
            <person name="Ma J."/>
        </authorList>
    </citation>
    <scope>NUCLEOTIDE SEQUENCE [LARGE SCALE GENOMIC DNA]</scope>
    <source>
        <strain evidence="1 2">JCM 11756</strain>
    </source>
</reference>